<keyword evidence="8" id="KW-1133">Transmembrane helix</keyword>
<dbReference type="InterPro" id="IPR003594">
    <property type="entry name" value="HATPase_dom"/>
</dbReference>
<dbReference type="PATRIC" id="fig|1227499.3.peg.4103"/>
<evidence type="ECO:0000259" key="10">
    <source>
        <dbReference type="PROSITE" id="PS50113"/>
    </source>
</evidence>
<reference evidence="11 12" key="1">
    <citation type="journal article" date="2014" name="PLoS Genet.">
        <title>Phylogenetically driven sequencing of extremely halophilic archaea reveals strategies for static and dynamic osmo-response.</title>
        <authorList>
            <person name="Becker E.A."/>
            <person name="Seitzer P.M."/>
            <person name="Tritt A."/>
            <person name="Larsen D."/>
            <person name="Krusor M."/>
            <person name="Yao A.I."/>
            <person name="Wu D."/>
            <person name="Madern D."/>
            <person name="Eisen J.A."/>
            <person name="Darling A.E."/>
            <person name="Facciotti M.T."/>
        </authorList>
    </citation>
    <scope>NUCLEOTIDE SEQUENCE [LARGE SCALE GENOMIC DNA]</scope>
    <source>
        <strain evidence="11 12">JCM 12255</strain>
    </source>
</reference>
<proteinExistence type="predicted"/>
<dbReference type="SUPFAM" id="SSF47384">
    <property type="entry name" value="Homodimeric domain of signal transducing histidine kinase"/>
    <property type="match status" value="1"/>
</dbReference>
<dbReference type="Gene3D" id="1.10.287.130">
    <property type="match status" value="1"/>
</dbReference>
<feature type="transmembrane region" description="Helical" evidence="8">
    <location>
        <begin position="39"/>
        <end position="58"/>
    </location>
</feature>
<dbReference type="InterPro" id="IPR004358">
    <property type="entry name" value="Sig_transdc_His_kin-like_C"/>
</dbReference>
<dbReference type="RefSeq" id="WP_007261247.1">
    <property type="nucleotide sequence ID" value="NZ_AOHZ01000091.1"/>
</dbReference>
<keyword evidence="5 11" id="KW-0418">Kinase</keyword>
<dbReference type="EC" id="2.7.13.3" evidence="2"/>
<evidence type="ECO:0000256" key="3">
    <source>
        <dbReference type="ARBA" id="ARBA00022553"/>
    </source>
</evidence>
<dbReference type="InterPro" id="IPR036097">
    <property type="entry name" value="HisK_dim/P_sf"/>
</dbReference>
<keyword evidence="6" id="KW-0902">Two-component regulatory system</keyword>
<dbReference type="InterPro" id="IPR035965">
    <property type="entry name" value="PAS-like_dom_sf"/>
</dbReference>
<dbReference type="InterPro" id="IPR036890">
    <property type="entry name" value="HATPase_C_sf"/>
</dbReference>
<comment type="catalytic activity">
    <reaction evidence="1">
        <text>ATP + protein L-histidine = ADP + protein N-phospho-L-histidine.</text>
        <dbReference type="EC" id="2.7.13.3"/>
    </reaction>
</comment>
<dbReference type="AlphaFoldDB" id="L9WKS4"/>
<dbReference type="InterPro" id="IPR005467">
    <property type="entry name" value="His_kinase_dom"/>
</dbReference>
<evidence type="ECO:0000256" key="7">
    <source>
        <dbReference type="SAM" id="MobiDB-lite"/>
    </source>
</evidence>
<dbReference type="PANTHER" id="PTHR43711">
    <property type="entry name" value="TWO-COMPONENT HISTIDINE KINASE"/>
    <property type="match status" value="1"/>
</dbReference>
<keyword evidence="8" id="KW-0812">Transmembrane</keyword>
<dbReference type="InterPro" id="IPR000700">
    <property type="entry name" value="PAS-assoc_C"/>
</dbReference>
<feature type="region of interest" description="Disordered" evidence="7">
    <location>
        <begin position="559"/>
        <end position="610"/>
    </location>
</feature>
<evidence type="ECO:0000256" key="8">
    <source>
        <dbReference type="SAM" id="Phobius"/>
    </source>
</evidence>
<feature type="transmembrane region" description="Helical" evidence="8">
    <location>
        <begin position="6"/>
        <end position="27"/>
    </location>
</feature>
<evidence type="ECO:0000256" key="2">
    <source>
        <dbReference type="ARBA" id="ARBA00012438"/>
    </source>
</evidence>
<dbReference type="GO" id="GO:0000155">
    <property type="term" value="F:phosphorelay sensor kinase activity"/>
    <property type="evidence" value="ECO:0007669"/>
    <property type="project" value="InterPro"/>
</dbReference>
<dbReference type="PROSITE" id="PS50113">
    <property type="entry name" value="PAC"/>
    <property type="match status" value="1"/>
</dbReference>
<dbReference type="Pfam" id="PF02518">
    <property type="entry name" value="HATPase_c"/>
    <property type="match status" value="1"/>
</dbReference>
<dbReference type="Gene3D" id="3.30.450.20">
    <property type="entry name" value="PAS domain"/>
    <property type="match status" value="1"/>
</dbReference>
<feature type="domain" description="Histidine kinase" evidence="9">
    <location>
        <begin position="361"/>
        <end position="568"/>
    </location>
</feature>
<dbReference type="SUPFAM" id="SSF55874">
    <property type="entry name" value="ATPase domain of HSP90 chaperone/DNA topoisomerase II/histidine kinase"/>
    <property type="match status" value="1"/>
</dbReference>
<dbReference type="OrthoDB" id="8127at2157"/>
<dbReference type="eggNOG" id="arCOG02327">
    <property type="taxonomic scope" value="Archaea"/>
</dbReference>
<evidence type="ECO:0000259" key="9">
    <source>
        <dbReference type="PROSITE" id="PS50109"/>
    </source>
</evidence>
<protein>
    <recommendedName>
        <fullName evidence="2">histidine kinase</fullName>
        <ecNumber evidence="2">2.7.13.3</ecNumber>
    </recommendedName>
</protein>
<evidence type="ECO:0000313" key="12">
    <source>
        <dbReference type="Proteomes" id="UP000011602"/>
    </source>
</evidence>
<feature type="transmembrane region" description="Helical" evidence="8">
    <location>
        <begin position="70"/>
        <end position="87"/>
    </location>
</feature>
<dbReference type="InterPro" id="IPR050736">
    <property type="entry name" value="Sensor_HK_Regulatory"/>
</dbReference>
<keyword evidence="12" id="KW-1185">Reference proteome</keyword>
<feature type="compositionally biased region" description="Polar residues" evidence="7">
    <location>
        <begin position="591"/>
        <end position="610"/>
    </location>
</feature>
<feature type="domain" description="PAC" evidence="10">
    <location>
        <begin position="295"/>
        <end position="350"/>
    </location>
</feature>
<keyword evidence="8" id="KW-0472">Membrane</keyword>
<keyword evidence="4" id="KW-0808">Transferase</keyword>
<keyword evidence="3" id="KW-0597">Phosphoprotein</keyword>
<sequence>MVVSHDAILVLYGVAALVGIAVGGVVLRHREKAGATPLALVLFGSVFLSGPRAIATASDSFAVSVAMERLLYVGVGISIIAGVWLVLEYTGREHLVTRRTLAVLSIEPILAVGFAVFNPRNLFFDSLEPDASVPTGVAVDWGVAFGVHTAYSYLLMGAITLLILEFLYTSRALYRGQAAALLGAAILPWIANAVHVVGPVAADTTPIGYILLGTLYAVAIVRYQLIDIVPVARDRVLDTVTEGVFVIDQHDRIVDVNAAGRAIVDADGATEGELIGRHIESVFADEPSVIDRFRALTETRTTAAAELDYGDRHYEVQVTPVTDGRDRQVGRLALVYDITDRKRREATLKRHNERLDQFASLVSHDLRNPLTVADGYLELARENDLESEDDVDQYLSEVARAHERMEAIIDDVLLLAREGETVTDPESVSLEDLAERAWATVDTDDASLTVDGDPTIRADSDRCQRLLENLFRNAVEHGSTFGESLSITVGPVGDADGGAATDGIDGFYVEDDGVGIPADERDRIFEGGYSTTDGGTGFGLQIVQQIADAHGWTVTVTESGTGGARFEFGGVEYRGADDRGDDADGNRDDSSPTTDATTGALESSTPSDRR</sequence>
<dbReference type="Gene3D" id="3.30.565.10">
    <property type="entry name" value="Histidine kinase-like ATPase, C-terminal domain"/>
    <property type="match status" value="1"/>
</dbReference>
<evidence type="ECO:0000313" key="11">
    <source>
        <dbReference type="EMBL" id="ELY49982.1"/>
    </source>
</evidence>
<evidence type="ECO:0000256" key="5">
    <source>
        <dbReference type="ARBA" id="ARBA00022777"/>
    </source>
</evidence>
<dbReference type="PRINTS" id="PR00344">
    <property type="entry name" value="BCTRLSENSOR"/>
</dbReference>
<evidence type="ECO:0000256" key="4">
    <source>
        <dbReference type="ARBA" id="ARBA00022679"/>
    </source>
</evidence>
<gene>
    <name evidence="11" type="ORF">C493_19958</name>
</gene>
<dbReference type="SMART" id="SM00388">
    <property type="entry name" value="HisKA"/>
    <property type="match status" value="1"/>
</dbReference>
<evidence type="ECO:0000256" key="1">
    <source>
        <dbReference type="ARBA" id="ARBA00000085"/>
    </source>
</evidence>
<dbReference type="EMBL" id="AOHZ01000091">
    <property type="protein sequence ID" value="ELY49982.1"/>
    <property type="molecule type" value="Genomic_DNA"/>
</dbReference>
<dbReference type="PROSITE" id="PS50109">
    <property type="entry name" value="HIS_KIN"/>
    <property type="match status" value="1"/>
</dbReference>
<dbReference type="CDD" id="cd00130">
    <property type="entry name" value="PAS"/>
    <property type="match status" value="1"/>
</dbReference>
<feature type="compositionally biased region" description="Basic and acidic residues" evidence="7">
    <location>
        <begin position="574"/>
        <end position="590"/>
    </location>
</feature>
<dbReference type="Pfam" id="PF16927">
    <property type="entry name" value="HisKA_7TM"/>
    <property type="match status" value="1"/>
</dbReference>
<organism evidence="11 12">
    <name type="scientific">Natronolimnohabitans innermongolicus JCM 12255</name>
    <dbReference type="NCBI Taxonomy" id="1227499"/>
    <lineage>
        <taxon>Archaea</taxon>
        <taxon>Methanobacteriati</taxon>
        <taxon>Methanobacteriota</taxon>
        <taxon>Stenosarchaea group</taxon>
        <taxon>Halobacteria</taxon>
        <taxon>Halobacteriales</taxon>
        <taxon>Natrialbaceae</taxon>
        <taxon>Natronolimnohabitans</taxon>
    </lineage>
</organism>
<dbReference type="Pfam" id="PF00512">
    <property type="entry name" value="HisKA"/>
    <property type="match status" value="1"/>
</dbReference>
<dbReference type="STRING" id="1227499.C493_19958"/>
<dbReference type="InterPro" id="IPR013656">
    <property type="entry name" value="PAS_4"/>
</dbReference>
<dbReference type="SUPFAM" id="SSF55785">
    <property type="entry name" value="PYP-like sensor domain (PAS domain)"/>
    <property type="match status" value="1"/>
</dbReference>
<name>L9WKS4_9EURY</name>
<dbReference type="InterPro" id="IPR031621">
    <property type="entry name" value="HisKA_7TM"/>
</dbReference>
<dbReference type="PANTHER" id="PTHR43711:SF1">
    <property type="entry name" value="HISTIDINE KINASE 1"/>
    <property type="match status" value="1"/>
</dbReference>
<dbReference type="SMART" id="SM00387">
    <property type="entry name" value="HATPase_c"/>
    <property type="match status" value="1"/>
</dbReference>
<accession>L9WKS4</accession>
<feature type="transmembrane region" description="Helical" evidence="8">
    <location>
        <begin position="150"/>
        <end position="168"/>
    </location>
</feature>
<dbReference type="NCBIfam" id="TIGR00229">
    <property type="entry name" value="sensory_box"/>
    <property type="match status" value="1"/>
</dbReference>
<dbReference type="InterPro" id="IPR003661">
    <property type="entry name" value="HisK_dim/P_dom"/>
</dbReference>
<comment type="caution">
    <text evidence="11">The sequence shown here is derived from an EMBL/GenBank/DDBJ whole genome shotgun (WGS) entry which is preliminary data.</text>
</comment>
<evidence type="ECO:0000256" key="6">
    <source>
        <dbReference type="ARBA" id="ARBA00023012"/>
    </source>
</evidence>
<dbReference type="Proteomes" id="UP000011602">
    <property type="component" value="Unassembled WGS sequence"/>
</dbReference>
<dbReference type="InterPro" id="IPR000014">
    <property type="entry name" value="PAS"/>
</dbReference>
<dbReference type="CDD" id="cd00082">
    <property type="entry name" value="HisKA"/>
    <property type="match status" value="1"/>
</dbReference>
<dbReference type="Pfam" id="PF08448">
    <property type="entry name" value="PAS_4"/>
    <property type="match status" value="1"/>
</dbReference>
<dbReference type="CDD" id="cd00075">
    <property type="entry name" value="HATPase"/>
    <property type="match status" value="1"/>
</dbReference>
<feature type="transmembrane region" description="Helical" evidence="8">
    <location>
        <begin position="99"/>
        <end position="117"/>
    </location>
</feature>
<feature type="transmembrane region" description="Helical" evidence="8">
    <location>
        <begin position="207"/>
        <end position="225"/>
    </location>
</feature>
<feature type="transmembrane region" description="Helical" evidence="8">
    <location>
        <begin position="180"/>
        <end position="201"/>
    </location>
</feature>